<dbReference type="PANTHER" id="PTHR47660:SF7">
    <property type="entry name" value="TRANSCRIPTION FACTOR WITH C2H2 AND ZN(2)-CYS(6) DNA BINDING DOMAIN (EUROFUNG)"/>
    <property type="match status" value="1"/>
</dbReference>
<comment type="caution">
    <text evidence="12">The sequence shown here is derived from an EMBL/GenBank/DDBJ whole genome shotgun (WGS) entry which is preliminary data.</text>
</comment>
<evidence type="ECO:0000256" key="3">
    <source>
        <dbReference type="ARBA" id="ARBA00022833"/>
    </source>
</evidence>
<dbReference type="Pfam" id="PF00172">
    <property type="entry name" value="Zn_clus"/>
    <property type="match status" value="1"/>
</dbReference>
<feature type="region of interest" description="Disordered" evidence="9">
    <location>
        <begin position="158"/>
        <end position="195"/>
    </location>
</feature>
<dbReference type="Pfam" id="PF04082">
    <property type="entry name" value="Fungal_trans"/>
    <property type="match status" value="1"/>
</dbReference>
<dbReference type="GeneID" id="81433686"/>
<accession>A0A9W9VWG9</accession>
<dbReference type="SMART" id="SM00355">
    <property type="entry name" value="ZnF_C2H2"/>
    <property type="match status" value="2"/>
</dbReference>
<evidence type="ECO:0000256" key="8">
    <source>
        <dbReference type="PROSITE-ProRule" id="PRU00042"/>
    </source>
</evidence>
<evidence type="ECO:0000256" key="7">
    <source>
        <dbReference type="ARBA" id="ARBA00023242"/>
    </source>
</evidence>
<keyword evidence="5" id="KW-0238">DNA-binding</keyword>
<dbReference type="InterPro" id="IPR013087">
    <property type="entry name" value="Znf_C2H2_type"/>
</dbReference>
<dbReference type="Gene3D" id="4.10.240.10">
    <property type="entry name" value="Zn(2)-C6 fungal-type DNA-binding domain"/>
    <property type="match status" value="1"/>
</dbReference>
<protein>
    <submittedName>
        <fullName evidence="12">Uncharacterized protein</fullName>
    </submittedName>
</protein>
<evidence type="ECO:0000256" key="9">
    <source>
        <dbReference type="SAM" id="MobiDB-lite"/>
    </source>
</evidence>
<keyword evidence="7" id="KW-0539">Nucleus</keyword>
<dbReference type="GO" id="GO:0006351">
    <property type="term" value="P:DNA-templated transcription"/>
    <property type="evidence" value="ECO:0007669"/>
    <property type="project" value="InterPro"/>
</dbReference>
<reference evidence="12" key="2">
    <citation type="journal article" date="2023" name="IMA Fungus">
        <title>Comparative genomic study of the Penicillium genus elucidates a diverse pangenome and 15 lateral gene transfer events.</title>
        <authorList>
            <person name="Petersen C."/>
            <person name="Sorensen T."/>
            <person name="Nielsen M.R."/>
            <person name="Sondergaard T.E."/>
            <person name="Sorensen J.L."/>
            <person name="Fitzpatrick D.A."/>
            <person name="Frisvad J.C."/>
            <person name="Nielsen K.L."/>
        </authorList>
    </citation>
    <scope>NUCLEOTIDE SEQUENCE</scope>
    <source>
        <strain evidence="12">IBT 29864</strain>
    </source>
</reference>
<proteinExistence type="predicted"/>
<gene>
    <name evidence="12" type="ORF">N7496_001578</name>
</gene>
<dbReference type="EMBL" id="JAPZBS010000001">
    <property type="protein sequence ID" value="KAJ5390510.1"/>
    <property type="molecule type" value="Genomic_DNA"/>
</dbReference>
<evidence type="ECO:0000259" key="11">
    <source>
        <dbReference type="PROSITE" id="PS50157"/>
    </source>
</evidence>
<dbReference type="PANTHER" id="PTHR47660">
    <property type="entry name" value="TRANSCRIPTION FACTOR WITH C2H2 AND ZN(2)-CYS(6) DNA BINDING DOMAIN (EUROFUNG)-RELATED-RELATED"/>
    <property type="match status" value="1"/>
</dbReference>
<keyword evidence="4" id="KW-0805">Transcription regulation</keyword>
<dbReference type="OrthoDB" id="654211at2759"/>
<dbReference type="SMART" id="SM00066">
    <property type="entry name" value="GAL4"/>
    <property type="match status" value="1"/>
</dbReference>
<feature type="region of interest" description="Disordered" evidence="9">
    <location>
        <begin position="260"/>
        <end position="307"/>
    </location>
</feature>
<dbReference type="InterPro" id="IPR001138">
    <property type="entry name" value="Zn2Cys6_DnaBD"/>
</dbReference>
<feature type="domain" description="C2H2-type" evidence="11">
    <location>
        <begin position="53"/>
        <end position="80"/>
    </location>
</feature>
<dbReference type="FunFam" id="3.30.160.60:FF:002343">
    <property type="entry name" value="Zinc finger protein 33A"/>
    <property type="match status" value="1"/>
</dbReference>
<evidence type="ECO:0000313" key="13">
    <source>
        <dbReference type="Proteomes" id="UP001147782"/>
    </source>
</evidence>
<evidence type="ECO:0000256" key="6">
    <source>
        <dbReference type="ARBA" id="ARBA00023163"/>
    </source>
</evidence>
<dbReference type="CDD" id="cd12148">
    <property type="entry name" value="fungal_TF_MHR"/>
    <property type="match status" value="1"/>
</dbReference>
<evidence type="ECO:0000256" key="2">
    <source>
        <dbReference type="ARBA" id="ARBA00022771"/>
    </source>
</evidence>
<keyword evidence="1" id="KW-0479">Metal-binding</keyword>
<evidence type="ECO:0000256" key="4">
    <source>
        <dbReference type="ARBA" id="ARBA00023015"/>
    </source>
</evidence>
<evidence type="ECO:0000313" key="12">
    <source>
        <dbReference type="EMBL" id="KAJ5390510.1"/>
    </source>
</evidence>
<dbReference type="RefSeq" id="XP_056561238.1">
    <property type="nucleotide sequence ID" value="XM_056694509.1"/>
</dbReference>
<dbReference type="SUPFAM" id="SSF57667">
    <property type="entry name" value="beta-beta-alpha zinc fingers"/>
    <property type="match status" value="1"/>
</dbReference>
<sequence>MDGGEPCTASEQNAGEGSRRTRAPLTCTLCCRRFARKEHLVRHLRIHTQEKPFTCGTCGKMFSRMDILSRHTEIHAQERQPNTTKHLSKRACVQCATSRIRCTRENPCGRCDSKGLRCEYGMSPTRKLRDKEGVSEVDPNPSPDDVAVNDAIAGPMSQTAALDDGHSTQDPLSSGVPLNRNDHGEISISADIPPGPIVYEPGSRQTLGPEFISGINWLSPGQAIFQEWGSQLAEITDNEFFPPMFNMMDLTEMPQLVSAGTEQEIASGNPSQPFSGCAQLGSWDDTEGHPGIGEPKSPETFRDGLSTGTSGSIESKYYVHGVTSRAPFQRRSCNSGAVPEGSTSDLSTSASIASNIPSSVDHWLTREVYARVVFSIQEQIKTQPQIPPLEYFRLCVHLYFDRLHPNFPFINRATFLTTDPHWILLTAVAGVGAAYVQSPLGTQWKNSLMEIMGTTLSNHLSRYQNIPQEADSMQPLDIHITMELVDEVMPLIQAKILHMLFMLHNSTLYITRRAGFERAELTQWCSYLNLLSTSNAPTSIKGATDVQLWVKAQSRLRAGMMIWLLDSMLSYELNCKHVMKLGDTAKWLPCLEVAWEQPSIANIEFAEKYSISFVDAIDMLYIEKRVSPHISEFSHVLLIHAIYRRTTEVLDESCMRLLSWSPTSSMQVLGSEPNSVQEWPPSSTTASNWRNAACDSLDVLNWAANSKAAELCWEEPTILYLHLSRLMLLAPIAHFQTLARFPSSHTLKWPAIPPNQYDYENARNQVLQWAIRDQFKARLSVVHAGALLWHVRRFSTDNAIEPFSIYIAALLLWAYSASTYAVSNSGGPMRADETLRGDGVDLDDSDDEPLWIRLDRPLDDELVQTYIRVGNKMSAHLKGVGDIGKHDAPLKILKQGYHLLTGNKYDRSLDSRFNESVLGETKHCTWEIRRSYASTIQFLIDATGVS</sequence>
<evidence type="ECO:0000259" key="10">
    <source>
        <dbReference type="PROSITE" id="PS50048"/>
    </source>
</evidence>
<dbReference type="GO" id="GO:0003677">
    <property type="term" value="F:DNA binding"/>
    <property type="evidence" value="ECO:0007669"/>
    <property type="project" value="UniProtKB-KW"/>
</dbReference>
<dbReference type="Proteomes" id="UP001147782">
    <property type="component" value="Unassembled WGS sequence"/>
</dbReference>
<keyword evidence="13" id="KW-1185">Reference proteome</keyword>
<keyword evidence="6" id="KW-0804">Transcription</keyword>
<feature type="region of interest" description="Disordered" evidence="9">
    <location>
        <begin position="330"/>
        <end position="350"/>
    </location>
</feature>
<dbReference type="PROSITE" id="PS50048">
    <property type="entry name" value="ZN2_CY6_FUNGAL_2"/>
    <property type="match status" value="1"/>
</dbReference>
<feature type="compositionally biased region" description="Polar residues" evidence="9">
    <location>
        <begin position="331"/>
        <end position="350"/>
    </location>
</feature>
<feature type="domain" description="Zn(2)-C6 fungal-type" evidence="10">
    <location>
        <begin position="91"/>
        <end position="120"/>
    </location>
</feature>
<dbReference type="InterPro" id="IPR036864">
    <property type="entry name" value="Zn2-C6_fun-type_DNA-bd_sf"/>
</dbReference>
<dbReference type="AlphaFoldDB" id="A0A9W9VWG9"/>
<dbReference type="PROSITE" id="PS50157">
    <property type="entry name" value="ZINC_FINGER_C2H2_2"/>
    <property type="match status" value="2"/>
</dbReference>
<organism evidence="12 13">
    <name type="scientific">Penicillium cataractarum</name>
    <dbReference type="NCBI Taxonomy" id="2100454"/>
    <lineage>
        <taxon>Eukaryota</taxon>
        <taxon>Fungi</taxon>
        <taxon>Dikarya</taxon>
        <taxon>Ascomycota</taxon>
        <taxon>Pezizomycotina</taxon>
        <taxon>Eurotiomycetes</taxon>
        <taxon>Eurotiomycetidae</taxon>
        <taxon>Eurotiales</taxon>
        <taxon>Aspergillaceae</taxon>
        <taxon>Penicillium</taxon>
    </lineage>
</organism>
<dbReference type="Gene3D" id="3.30.160.60">
    <property type="entry name" value="Classic Zinc Finger"/>
    <property type="match status" value="2"/>
</dbReference>
<dbReference type="GO" id="GO:0000981">
    <property type="term" value="F:DNA-binding transcription factor activity, RNA polymerase II-specific"/>
    <property type="evidence" value="ECO:0007669"/>
    <property type="project" value="InterPro"/>
</dbReference>
<dbReference type="InterPro" id="IPR007219">
    <property type="entry name" value="XnlR_reg_dom"/>
</dbReference>
<evidence type="ECO:0000256" key="5">
    <source>
        <dbReference type="ARBA" id="ARBA00023125"/>
    </source>
</evidence>
<evidence type="ECO:0000256" key="1">
    <source>
        <dbReference type="ARBA" id="ARBA00022723"/>
    </source>
</evidence>
<dbReference type="CDD" id="cd00067">
    <property type="entry name" value="GAL4"/>
    <property type="match status" value="1"/>
</dbReference>
<name>A0A9W9VWG9_9EURO</name>
<feature type="domain" description="C2H2-type" evidence="11">
    <location>
        <begin position="25"/>
        <end position="52"/>
    </location>
</feature>
<dbReference type="SUPFAM" id="SSF57701">
    <property type="entry name" value="Zn2/Cys6 DNA-binding domain"/>
    <property type="match status" value="1"/>
</dbReference>
<reference evidence="12" key="1">
    <citation type="submission" date="2022-11" db="EMBL/GenBank/DDBJ databases">
        <authorList>
            <person name="Petersen C."/>
        </authorList>
    </citation>
    <scope>NUCLEOTIDE SEQUENCE</scope>
    <source>
        <strain evidence="12">IBT 29864</strain>
    </source>
</reference>
<keyword evidence="2 8" id="KW-0863">Zinc-finger</keyword>
<keyword evidence="3" id="KW-0862">Zinc</keyword>
<feature type="compositionally biased region" description="Polar residues" evidence="9">
    <location>
        <begin position="260"/>
        <end position="274"/>
    </location>
</feature>
<dbReference type="GO" id="GO:0008270">
    <property type="term" value="F:zinc ion binding"/>
    <property type="evidence" value="ECO:0007669"/>
    <property type="project" value="UniProtKB-KW"/>
</dbReference>
<dbReference type="PROSITE" id="PS00028">
    <property type="entry name" value="ZINC_FINGER_C2H2_1"/>
    <property type="match status" value="2"/>
</dbReference>
<dbReference type="PROSITE" id="PS00463">
    <property type="entry name" value="ZN2_CY6_FUNGAL_1"/>
    <property type="match status" value="1"/>
</dbReference>
<dbReference type="InterPro" id="IPR036236">
    <property type="entry name" value="Znf_C2H2_sf"/>
</dbReference>